<feature type="domain" description="Phosphatidylinositol N-acetylglucosaminyltransferase subunit H conserved" evidence="4">
    <location>
        <begin position="75"/>
        <end position="135"/>
    </location>
</feature>
<evidence type="ECO:0000259" key="4">
    <source>
        <dbReference type="Pfam" id="PF10181"/>
    </source>
</evidence>
<dbReference type="GO" id="GO:0006506">
    <property type="term" value="P:GPI anchor biosynthetic process"/>
    <property type="evidence" value="ECO:0007669"/>
    <property type="project" value="UniProtKB-UniPathway"/>
</dbReference>
<dbReference type="Pfam" id="PF10181">
    <property type="entry name" value="PIG-H"/>
    <property type="match status" value="1"/>
</dbReference>
<proteinExistence type="inferred from homology"/>
<feature type="transmembrane region" description="Helical" evidence="3">
    <location>
        <begin position="49"/>
        <end position="66"/>
    </location>
</feature>
<dbReference type="InterPro" id="IPR044215">
    <property type="entry name" value="PIG-H"/>
</dbReference>
<dbReference type="InterPro" id="IPR019328">
    <property type="entry name" value="PIGH-H_dom"/>
</dbReference>
<evidence type="ECO:0000313" key="5">
    <source>
        <dbReference type="EMBL" id="ESP02326.1"/>
    </source>
</evidence>
<comment type="similarity">
    <text evidence="2">Belongs to the PIGH family.</text>
</comment>
<dbReference type="STRING" id="225164.V4B4E6"/>
<dbReference type="AlphaFoldDB" id="V4B4E6"/>
<name>V4B4E6_LOTGI</name>
<keyword evidence="6" id="KW-1185">Reference proteome</keyword>
<dbReference type="OMA" id="RETTTFI"/>
<dbReference type="Proteomes" id="UP000030746">
    <property type="component" value="Unassembled WGS sequence"/>
</dbReference>
<dbReference type="GeneID" id="20250643"/>
<dbReference type="UniPathway" id="UPA00196"/>
<dbReference type="KEGG" id="lgi:LOTGIDRAFT_238050"/>
<dbReference type="RefSeq" id="XP_009047034.1">
    <property type="nucleotide sequence ID" value="XM_009048786.1"/>
</dbReference>
<dbReference type="OrthoDB" id="6256716at2759"/>
<gene>
    <name evidence="5" type="ORF">LOTGIDRAFT_238050</name>
</gene>
<dbReference type="CTD" id="20250643"/>
<evidence type="ECO:0000256" key="1">
    <source>
        <dbReference type="ARBA" id="ARBA00004687"/>
    </source>
</evidence>
<keyword evidence="3" id="KW-1133">Transmembrane helix</keyword>
<sequence length="171" mass="19959">MEVLTEDFGKMGCIFTVKHSRLKLLRLFIGFIFLLPLACFIELYTQELFILWGVVFLLVIILILRLNKKVISERLLVLPTIGLQIQSENWLGTLVTEFIEISCVKDVVINEAIRPFTVTFYLCVLTGDKKSQEIKEIRPLFTHSWLKLEDLKKVYSAIQIKLFKYQKEKTS</sequence>
<keyword evidence="3" id="KW-0472">Membrane</keyword>
<reference evidence="5 6" key="1">
    <citation type="journal article" date="2013" name="Nature">
        <title>Insights into bilaterian evolution from three spiralian genomes.</title>
        <authorList>
            <person name="Simakov O."/>
            <person name="Marletaz F."/>
            <person name="Cho S.J."/>
            <person name="Edsinger-Gonzales E."/>
            <person name="Havlak P."/>
            <person name="Hellsten U."/>
            <person name="Kuo D.H."/>
            <person name="Larsson T."/>
            <person name="Lv J."/>
            <person name="Arendt D."/>
            <person name="Savage R."/>
            <person name="Osoegawa K."/>
            <person name="de Jong P."/>
            <person name="Grimwood J."/>
            <person name="Chapman J.A."/>
            <person name="Shapiro H."/>
            <person name="Aerts A."/>
            <person name="Otillar R.P."/>
            <person name="Terry A.Y."/>
            <person name="Boore J.L."/>
            <person name="Grigoriev I.V."/>
            <person name="Lindberg D.R."/>
            <person name="Seaver E.C."/>
            <person name="Weisblat D.A."/>
            <person name="Putnam N.H."/>
            <person name="Rokhsar D.S."/>
        </authorList>
    </citation>
    <scope>NUCLEOTIDE SEQUENCE [LARGE SCALE GENOMIC DNA]</scope>
</reference>
<evidence type="ECO:0000256" key="3">
    <source>
        <dbReference type="SAM" id="Phobius"/>
    </source>
</evidence>
<organism evidence="5 6">
    <name type="scientific">Lottia gigantea</name>
    <name type="common">Giant owl limpet</name>
    <dbReference type="NCBI Taxonomy" id="225164"/>
    <lineage>
        <taxon>Eukaryota</taxon>
        <taxon>Metazoa</taxon>
        <taxon>Spiralia</taxon>
        <taxon>Lophotrochozoa</taxon>
        <taxon>Mollusca</taxon>
        <taxon>Gastropoda</taxon>
        <taxon>Patellogastropoda</taxon>
        <taxon>Lottioidea</taxon>
        <taxon>Lottiidae</taxon>
        <taxon>Lottia</taxon>
    </lineage>
</organism>
<protein>
    <recommendedName>
        <fullName evidence="4">Phosphatidylinositol N-acetylglucosaminyltransferase subunit H conserved domain-containing protein</fullName>
    </recommendedName>
</protein>
<accession>V4B4E6</accession>
<feature type="transmembrane region" description="Helical" evidence="3">
    <location>
        <begin position="24"/>
        <end position="43"/>
    </location>
</feature>
<comment type="pathway">
    <text evidence="1">Glycolipid biosynthesis; glycosylphosphatidylinositol-anchor biosynthesis.</text>
</comment>
<dbReference type="PANTHER" id="PTHR15231">
    <property type="entry name" value="PHOSPHATIDYLINOSITOL N-ACETYLGLUCOSAMINYLTRANSFERASE SUBUNIT H"/>
    <property type="match status" value="1"/>
</dbReference>
<dbReference type="HOGENOM" id="CLU_1564621_0_0_1"/>
<evidence type="ECO:0000313" key="6">
    <source>
        <dbReference type="Proteomes" id="UP000030746"/>
    </source>
</evidence>
<dbReference type="PANTHER" id="PTHR15231:SF1">
    <property type="entry name" value="PHOSPHATIDYLINOSITOL N-ACETYLGLUCOSAMINYLTRANSFERASE SUBUNIT H"/>
    <property type="match status" value="1"/>
</dbReference>
<evidence type="ECO:0000256" key="2">
    <source>
        <dbReference type="ARBA" id="ARBA00009610"/>
    </source>
</evidence>
<dbReference type="GO" id="GO:0000506">
    <property type="term" value="C:glycosylphosphatidylinositol-N-acetylglucosaminyltransferase (GPI-GnT) complex"/>
    <property type="evidence" value="ECO:0007669"/>
    <property type="project" value="InterPro"/>
</dbReference>
<keyword evidence="3" id="KW-0812">Transmembrane</keyword>
<dbReference type="EMBL" id="KB200294">
    <property type="protein sequence ID" value="ESP02326.1"/>
    <property type="molecule type" value="Genomic_DNA"/>
</dbReference>